<proteinExistence type="predicted"/>
<dbReference type="OrthoDB" id="10057496at2759"/>
<accession>A0A1R2CLI2</accession>
<reference evidence="1 2" key="1">
    <citation type="submission" date="2016-11" db="EMBL/GenBank/DDBJ databases">
        <title>The macronuclear genome of Stentor coeruleus: a giant cell with tiny introns.</title>
        <authorList>
            <person name="Slabodnick M."/>
            <person name="Ruby J.G."/>
            <person name="Reiff S.B."/>
            <person name="Swart E.C."/>
            <person name="Gosai S."/>
            <person name="Prabakaran S."/>
            <person name="Witkowska E."/>
            <person name="Larue G.E."/>
            <person name="Fisher S."/>
            <person name="Freeman R.M."/>
            <person name="Gunawardena J."/>
            <person name="Chu W."/>
            <person name="Stover N.A."/>
            <person name="Gregory B.D."/>
            <person name="Nowacki M."/>
            <person name="Derisi J."/>
            <person name="Roy S.W."/>
            <person name="Marshall W.F."/>
            <person name="Sood P."/>
        </authorList>
    </citation>
    <scope>NUCLEOTIDE SEQUENCE [LARGE SCALE GENOMIC DNA]</scope>
    <source>
        <strain evidence="1">WM001</strain>
    </source>
</reference>
<dbReference type="AlphaFoldDB" id="A0A1R2CLI2"/>
<evidence type="ECO:0000313" key="2">
    <source>
        <dbReference type="Proteomes" id="UP000187209"/>
    </source>
</evidence>
<keyword evidence="2" id="KW-1185">Reference proteome</keyword>
<gene>
    <name evidence="1" type="ORF">SteCoe_7859</name>
</gene>
<comment type="caution">
    <text evidence="1">The sequence shown here is derived from an EMBL/GenBank/DDBJ whole genome shotgun (WGS) entry which is preliminary data.</text>
</comment>
<organism evidence="1 2">
    <name type="scientific">Stentor coeruleus</name>
    <dbReference type="NCBI Taxonomy" id="5963"/>
    <lineage>
        <taxon>Eukaryota</taxon>
        <taxon>Sar</taxon>
        <taxon>Alveolata</taxon>
        <taxon>Ciliophora</taxon>
        <taxon>Postciliodesmatophora</taxon>
        <taxon>Heterotrichea</taxon>
        <taxon>Heterotrichida</taxon>
        <taxon>Stentoridae</taxon>
        <taxon>Stentor</taxon>
    </lineage>
</organism>
<dbReference type="SUPFAM" id="SSF48403">
    <property type="entry name" value="Ankyrin repeat"/>
    <property type="match status" value="1"/>
</dbReference>
<dbReference type="Gene3D" id="1.25.40.20">
    <property type="entry name" value="Ankyrin repeat-containing domain"/>
    <property type="match status" value="1"/>
</dbReference>
<dbReference type="Proteomes" id="UP000187209">
    <property type="component" value="Unassembled WGS sequence"/>
</dbReference>
<name>A0A1R2CLI2_9CILI</name>
<protein>
    <submittedName>
        <fullName evidence="1">Uncharacterized protein</fullName>
    </submittedName>
</protein>
<sequence length="238" mass="27500">MGCCQNSKTQSLNHNLFKEKFKEAIDSGSIKRMKLFLDILNKKIKKSPILFIDQEIVTLSGKSYNGLGYCAYIGNSKLFKYLFEKGASLQAMDELLENQNMRAINMICFKGHLNLLKFYLPIYLRQRQSLSITEESYTLDFKDTESKDRVYEYAIHSACRNGMIHIVSYIYNYFQSKPTTPKDFNISSIEEYTGEDVGLKACRSGSFNMIKFLYEQCEVKFTNLNHNKENAIMICVCG</sequence>
<dbReference type="InterPro" id="IPR036770">
    <property type="entry name" value="Ankyrin_rpt-contain_sf"/>
</dbReference>
<dbReference type="EMBL" id="MPUH01000115">
    <property type="protein sequence ID" value="OMJ89874.1"/>
    <property type="molecule type" value="Genomic_DNA"/>
</dbReference>
<evidence type="ECO:0000313" key="1">
    <source>
        <dbReference type="EMBL" id="OMJ89874.1"/>
    </source>
</evidence>